<dbReference type="Proteomes" id="UP000887563">
    <property type="component" value="Unplaced"/>
</dbReference>
<dbReference type="SUPFAM" id="SSF143990">
    <property type="entry name" value="YbiA-like"/>
    <property type="match status" value="1"/>
</dbReference>
<proteinExistence type="predicted"/>
<evidence type="ECO:0000313" key="4">
    <source>
        <dbReference type="WBParaSite" id="Minc3s11475g44919"/>
    </source>
</evidence>
<organism evidence="3 4">
    <name type="scientific">Meloidogyne incognita</name>
    <name type="common">Southern root-knot nematode worm</name>
    <name type="synonym">Oxyuris incognita</name>
    <dbReference type="NCBI Taxonomy" id="6306"/>
    <lineage>
        <taxon>Eukaryota</taxon>
        <taxon>Metazoa</taxon>
        <taxon>Ecdysozoa</taxon>
        <taxon>Nematoda</taxon>
        <taxon>Chromadorea</taxon>
        <taxon>Rhabditida</taxon>
        <taxon>Tylenchina</taxon>
        <taxon>Tylenchomorpha</taxon>
        <taxon>Tylenchoidea</taxon>
        <taxon>Meloidogynidae</taxon>
        <taxon>Meloidogyninae</taxon>
        <taxon>Meloidogyne</taxon>
        <taxon>Meloidogyne incognita group</taxon>
    </lineage>
</organism>
<sequence>MSSTNCQLDEKKQAAEKRREKTQKEDHLLPLNGMGPETPYSHLLISGTQNPAPRMMDLRPLTNQFTQYRQLKEDFSADRPSGRNYTSFVSNEITHRNGNTKKQRGDGGASALEKQLSQLAIVDTPAELPAFEYILKSNNLVCFHGKGHFFEHSLSGLQKFFSLVGPDQAQLLRNVLDTLKVKQKAKDILRNYRVEHWKNTTGLLVLLHGIRFKFTQNQEMRDKLLATGDALLCQAYDRDAFYAVGMTEEKLREWARENEGKILKFPSDLDEDKVKYIPLVGKGKNVLGVLCMQIRHLIKYGVGPVIDKKKTATAQVKDNGAEDKSTISSLDDDDDDLKSSDDDFKS</sequence>
<evidence type="ECO:0000313" key="3">
    <source>
        <dbReference type="Proteomes" id="UP000887563"/>
    </source>
</evidence>
<name>A0A914NXJ1_MELIC</name>
<keyword evidence="3" id="KW-1185">Reference proteome</keyword>
<dbReference type="CDD" id="cd15457">
    <property type="entry name" value="NADAR"/>
    <property type="match status" value="1"/>
</dbReference>
<feature type="region of interest" description="Disordered" evidence="1">
    <location>
        <begin position="88"/>
        <end position="109"/>
    </location>
</feature>
<feature type="compositionally biased region" description="Basic and acidic residues" evidence="1">
    <location>
        <begin position="337"/>
        <end position="346"/>
    </location>
</feature>
<feature type="domain" description="NADAR" evidence="2">
    <location>
        <begin position="165"/>
        <end position="298"/>
    </location>
</feature>
<dbReference type="InterPro" id="IPR012816">
    <property type="entry name" value="NADAR"/>
</dbReference>
<dbReference type="InterPro" id="IPR037238">
    <property type="entry name" value="YbiA-like_sf"/>
</dbReference>
<reference evidence="4" key="1">
    <citation type="submission" date="2022-11" db="UniProtKB">
        <authorList>
            <consortium name="WormBaseParasite"/>
        </authorList>
    </citation>
    <scope>IDENTIFICATION</scope>
</reference>
<protein>
    <submittedName>
        <fullName evidence="4">NADAR domain-containing protein</fullName>
    </submittedName>
</protein>
<dbReference type="Pfam" id="PF08719">
    <property type="entry name" value="NADAR"/>
    <property type="match status" value="1"/>
</dbReference>
<evidence type="ECO:0000259" key="2">
    <source>
        <dbReference type="Pfam" id="PF08719"/>
    </source>
</evidence>
<accession>A0A914NXJ1</accession>
<evidence type="ECO:0000256" key="1">
    <source>
        <dbReference type="SAM" id="MobiDB-lite"/>
    </source>
</evidence>
<dbReference type="Gene3D" id="1.10.357.40">
    <property type="entry name" value="YbiA-like"/>
    <property type="match status" value="1"/>
</dbReference>
<dbReference type="AlphaFoldDB" id="A0A914NXJ1"/>
<feature type="region of interest" description="Disordered" evidence="1">
    <location>
        <begin position="1"/>
        <end position="35"/>
    </location>
</feature>
<feature type="region of interest" description="Disordered" evidence="1">
    <location>
        <begin position="315"/>
        <end position="346"/>
    </location>
</feature>
<feature type="compositionally biased region" description="Basic and acidic residues" evidence="1">
    <location>
        <begin position="8"/>
        <end position="28"/>
    </location>
</feature>
<dbReference type="WBParaSite" id="Minc3s11475g44919">
    <property type="protein sequence ID" value="Minc3s11475g44919"/>
    <property type="gene ID" value="Minc3s11475g44919"/>
</dbReference>